<sequence>MQTSLFKSKVEDLIQLVLSLNVSAYMQWEYFVEKLQDVIRDCGKFFSKVLNFAKCEAHQLIYIMTEKVDAGIVLSNNEYVRLCKAYKCLEFIENQAIQTSKVKARCMEVNDLHANSKCFFDFLRIKRLKDMISQFHLDGSVLNDGNSMAAACSEHFRKLFGASYKSDGAWFDSLQESLRYTPRKVDSHMAAACEKSISEEEVYIALQSLRNGKALGLDGITKEFLVTFWTSLNSLVLQVCNEIWREQKMPYSFKLGKIKLIPKMDILKCIGDWRPITMMGIMYKIFAKVFALRLKYIAHKVVHPMQIGFIHQRSIYDNIFLTQILLDHAAVTNQEEIGMQIDFEKAFDLIRWDFIAVVLKKLGFGDRFCRLIYILAQGNASRVEINERLSEPFTIECSVLQGCPLSPLFYALALSPMFYLLEAKMNSQCIHGISIYGIQQIAVGFVDDTFIFGKAEEENIRNILDALTPFFRSVFTED</sequence>
<dbReference type="Proteomes" id="UP000825935">
    <property type="component" value="Chromosome 27"/>
</dbReference>
<proteinExistence type="predicted"/>
<dbReference type="Pfam" id="PF00078">
    <property type="entry name" value="RVT_1"/>
    <property type="match status" value="1"/>
</dbReference>
<evidence type="ECO:0000313" key="3">
    <source>
        <dbReference type="Proteomes" id="UP000825935"/>
    </source>
</evidence>
<feature type="domain" description="Reverse transcriptase" evidence="1">
    <location>
        <begin position="242"/>
        <end position="478"/>
    </location>
</feature>
<evidence type="ECO:0000259" key="1">
    <source>
        <dbReference type="PROSITE" id="PS50878"/>
    </source>
</evidence>
<dbReference type="OrthoDB" id="1938551at2759"/>
<accession>A0A8T2RII4</accession>
<dbReference type="PANTHER" id="PTHR19446">
    <property type="entry name" value="REVERSE TRANSCRIPTASES"/>
    <property type="match status" value="1"/>
</dbReference>
<dbReference type="CDD" id="cd01650">
    <property type="entry name" value="RT_nLTR_like"/>
    <property type="match status" value="1"/>
</dbReference>
<dbReference type="EMBL" id="CM035432">
    <property type="protein sequence ID" value="KAH7295388.1"/>
    <property type="molecule type" value="Genomic_DNA"/>
</dbReference>
<gene>
    <name evidence="2" type="ORF">KP509_27G044400</name>
</gene>
<name>A0A8T2RII4_CERRI</name>
<comment type="caution">
    <text evidence="2">The sequence shown here is derived from an EMBL/GenBank/DDBJ whole genome shotgun (WGS) entry which is preliminary data.</text>
</comment>
<dbReference type="OMA" id="KWINWIM"/>
<dbReference type="InterPro" id="IPR000477">
    <property type="entry name" value="RT_dom"/>
</dbReference>
<organism evidence="2 3">
    <name type="scientific">Ceratopteris richardii</name>
    <name type="common">Triangle waterfern</name>
    <dbReference type="NCBI Taxonomy" id="49495"/>
    <lineage>
        <taxon>Eukaryota</taxon>
        <taxon>Viridiplantae</taxon>
        <taxon>Streptophyta</taxon>
        <taxon>Embryophyta</taxon>
        <taxon>Tracheophyta</taxon>
        <taxon>Polypodiopsida</taxon>
        <taxon>Polypodiidae</taxon>
        <taxon>Polypodiales</taxon>
        <taxon>Pteridineae</taxon>
        <taxon>Pteridaceae</taxon>
        <taxon>Parkerioideae</taxon>
        <taxon>Ceratopteris</taxon>
    </lineage>
</organism>
<dbReference type="InterPro" id="IPR043502">
    <property type="entry name" value="DNA/RNA_pol_sf"/>
</dbReference>
<evidence type="ECO:0000313" key="2">
    <source>
        <dbReference type="EMBL" id="KAH7295388.1"/>
    </source>
</evidence>
<dbReference type="AlphaFoldDB" id="A0A8T2RII4"/>
<keyword evidence="3" id="KW-1185">Reference proteome</keyword>
<protein>
    <recommendedName>
        <fullName evidence="1">Reverse transcriptase domain-containing protein</fullName>
    </recommendedName>
</protein>
<dbReference type="SUPFAM" id="SSF56672">
    <property type="entry name" value="DNA/RNA polymerases"/>
    <property type="match status" value="1"/>
</dbReference>
<reference evidence="2 3" key="1">
    <citation type="submission" date="2021-08" db="EMBL/GenBank/DDBJ databases">
        <title>WGS assembly of Ceratopteris richardii.</title>
        <authorList>
            <person name="Marchant D.B."/>
            <person name="Chen G."/>
            <person name="Jenkins J."/>
            <person name="Shu S."/>
            <person name="Leebens-Mack J."/>
            <person name="Grimwood J."/>
            <person name="Schmutz J."/>
            <person name="Soltis P."/>
            <person name="Soltis D."/>
            <person name="Chen Z.-H."/>
        </authorList>
    </citation>
    <scope>NUCLEOTIDE SEQUENCE [LARGE SCALE GENOMIC DNA]</scope>
    <source>
        <strain evidence="2">Whitten #5841</strain>
        <tissue evidence="2">Leaf</tissue>
    </source>
</reference>
<dbReference type="PROSITE" id="PS50878">
    <property type="entry name" value="RT_POL"/>
    <property type="match status" value="1"/>
</dbReference>